<evidence type="ECO:0000256" key="1">
    <source>
        <dbReference type="SAM" id="MobiDB-lite"/>
    </source>
</evidence>
<sequence>MAAQHQIYSSRPQATTAHPHRCQIQFVPSRRFQQHSAPMKVAVLSKAMMMERRSNLSDLADVGDDGDGRDEEMLQRPANDWRIFAGFCENSE</sequence>
<feature type="compositionally biased region" description="Polar residues" evidence="1">
    <location>
        <begin position="1"/>
        <end position="16"/>
    </location>
</feature>
<dbReference type="Proteomes" id="UP001457282">
    <property type="component" value="Unassembled WGS sequence"/>
</dbReference>
<reference evidence="2 3" key="1">
    <citation type="journal article" date="2023" name="G3 (Bethesda)">
        <title>A chromosome-length genome assembly and annotation of blackberry (Rubus argutus, cv. 'Hillquist').</title>
        <authorList>
            <person name="Bruna T."/>
            <person name="Aryal R."/>
            <person name="Dudchenko O."/>
            <person name="Sargent D.J."/>
            <person name="Mead D."/>
            <person name="Buti M."/>
            <person name="Cavallini A."/>
            <person name="Hytonen T."/>
            <person name="Andres J."/>
            <person name="Pham M."/>
            <person name="Weisz D."/>
            <person name="Mascagni F."/>
            <person name="Usai G."/>
            <person name="Natali L."/>
            <person name="Bassil N."/>
            <person name="Fernandez G.E."/>
            <person name="Lomsadze A."/>
            <person name="Armour M."/>
            <person name="Olukolu B."/>
            <person name="Poorten T."/>
            <person name="Britton C."/>
            <person name="Davik J."/>
            <person name="Ashrafi H."/>
            <person name="Aiden E.L."/>
            <person name="Borodovsky M."/>
            <person name="Worthington M."/>
        </authorList>
    </citation>
    <scope>NUCLEOTIDE SEQUENCE [LARGE SCALE GENOMIC DNA]</scope>
    <source>
        <strain evidence="2">PI 553951</strain>
    </source>
</reference>
<protein>
    <submittedName>
        <fullName evidence="2">Uncharacterized protein</fullName>
    </submittedName>
</protein>
<proteinExistence type="predicted"/>
<feature type="region of interest" description="Disordered" evidence="1">
    <location>
        <begin position="1"/>
        <end position="20"/>
    </location>
</feature>
<comment type="caution">
    <text evidence="2">The sequence shown here is derived from an EMBL/GenBank/DDBJ whole genome shotgun (WGS) entry which is preliminary data.</text>
</comment>
<dbReference type="AlphaFoldDB" id="A0AAW1VLT2"/>
<organism evidence="2 3">
    <name type="scientific">Rubus argutus</name>
    <name type="common">Southern blackberry</name>
    <dbReference type="NCBI Taxonomy" id="59490"/>
    <lineage>
        <taxon>Eukaryota</taxon>
        <taxon>Viridiplantae</taxon>
        <taxon>Streptophyta</taxon>
        <taxon>Embryophyta</taxon>
        <taxon>Tracheophyta</taxon>
        <taxon>Spermatophyta</taxon>
        <taxon>Magnoliopsida</taxon>
        <taxon>eudicotyledons</taxon>
        <taxon>Gunneridae</taxon>
        <taxon>Pentapetalae</taxon>
        <taxon>rosids</taxon>
        <taxon>fabids</taxon>
        <taxon>Rosales</taxon>
        <taxon>Rosaceae</taxon>
        <taxon>Rosoideae</taxon>
        <taxon>Rosoideae incertae sedis</taxon>
        <taxon>Rubus</taxon>
    </lineage>
</organism>
<dbReference type="EMBL" id="JBEDUW010000247">
    <property type="protein sequence ID" value="KAK9902953.1"/>
    <property type="molecule type" value="Genomic_DNA"/>
</dbReference>
<name>A0AAW1VLT2_RUBAR</name>
<evidence type="ECO:0000313" key="2">
    <source>
        <dbReference type="EMBL" id="KAK9902953.1"/>
    </source>
</evidence>
<evidence type="ECO:0000313" key="3">
    <source>
        <dbReference type="Proteomes" id="UP001457282"/>
    </source>
</evidence>
<accession>A0AAW1VLT2</accession>
<gene>
    <name evidence="2" type="ORF">M0R45_001403</name>
</gene>
<keyword evidence="3" id="KW-1185">Reference proteome</keyword>